<proteinExistence type="inferred from homology"/>
<evidence type="ECO:0000313" key="5">
    <source>
        <dbReference type="Proteomes" id="UP001601992"/>
    </source>
</evidence>
<dbReference type="SUPFAM" id="SSF54637">
    <property type="entry name" value="Thioesterase/thiol ester dehydrase-isomerase"/>
    <property type="match status" value="2"/>
</dbReference>
<reference evidence="4 5" key="1">
    <citation type="submission" date="2024-10" db="EMBL/GenBank/DDBJ databases">
        <title>The Natural Products Discovery Center: Release of the First 8490 Sequenced Strains for Exploring Actinobacteria Biosynthetic Diversity.</title>
        <authorList>
            <person name="Kalkreuter E."/>
            <person name="Kautsar S.A."/>
            <person name="Yang D."/>
            <person name="Bader C.D."/>
            <person name="Teijaro C.N."/>
            <person name="Fluegel L."/>
            <person name="Davis C.M."/>
            <person name="Simpson J.R."/>
            <person name="Lauterbach L."/>
            <person name="Steele A.D."/>
            <person name="Gui C."/>
            <person name="Meng S."/>
            <person name="Li G."/>
            <person name="Viehrig K."/>
            <person name="Ye F."/>
            <person name="Su P."/>
            <person name="Kiefer A.F."/>
            <person name="Nichols A."/>
            <person name="Cepeda A.J."/>
            <person name="Yan W."/>
            <person name="Fan B."/>
            <person name="Jiang Y."/>
            <person name="Adhikari A."/>
            <person name="Zheng C.-J."/>
            <person name="Schuster L."/>
            <person name="Cowan T.M."/>
            <person name="Smanski M.J."/>
            <person name="Chevrette M.G."/>
            <person name="De Carvalho L.P.S."/>
            <person name="Shen B."/>
        </authorList>
    </citation>
    <scope>NUCLEOTIDE SEQUENCE [LARGE SCALE GENOMIC DNA]</scope>
    <source>
        <strain evidence="4 5">NPDC002593</strain>
    </source>
</reference>
<feature type="domain" description="MaoC-like" evidence="2">
    <location>
        <begin position="153"/>
        <end position="253"/>
    </location>
</feature>
<protein>
    <submittedName>
        <fullName evidence="4">MaoC/PaaZ C-terminal domain-containing protein</fullName>
    </submittedName>
</protein>
<feature type="domain" description="Peroxisomal multifunctional enzyme type 2-like N-terminal" evidence="3">
    <location>
        <begin position="17"/>
        <end position="116"/>
    </location>
</feature>
<dbReference type="EMBL" id="JBIAQY010000004">
    <property type="protein sequence ID" value="MFF3569184.1"/>
    <property type="molecule type" value="Genomic_DNA"/>
</dbReference>
<dbReference type="RefSeq" id="WP_387403935.1">
    <property type="nucleotide sequence ID" value="NZ_JBIAQY010000004.1"/>
</dbReference>
<gene>
    <name evidence="4" type="ORF">ACFYXQ_15535</name>
</gene>
<evidence type="ECO:0000259" key="2">
    <source>
        <dbReference type="Pfam" id="PF01575"/>
    </source>
</evidence>
<accession>A0ABW6RYY8</accession>
<dbReference type="InterPro" id="IPR054357">
    <property type="entry name" value="MFE-2_N"/>
</dbReference>
<dbReference type="InterPro" id="IPR002539">
    <property type="entry name" value="MaoC-like_dom"/>
</dbReference>
<comment type="similarity">
    <text evidence="1">Belongs to the enoyl-CoA hydratase/isomerase family.</text>
</comment>
<dbReference type="Pfam" id="PF22622">
    <property type="entry name" value="MFE-2_hydrat-2_N"/>
    <property type="match status" value="1"/>
</dbReference>
<dbReference type="Gene3D" id="3.10.129.10">
    <property type="entry name" value="Hotdog Thioesterase"/>
    <property type="match status" value="1"/>
</dbReference>
<evidence type="ECO:0000259" key="3">
    <source>
        <dbReference type="Pfam" id="PF22622"/>
    </source>
</evidence>
<dbReference type="Pfam" id="PF01575">
    <property type="entry name" value="MaoC_dehydratas"/>
    <property type="match status" value="1"/>
</dbReference>
<evidence type="ECO:0000313" key="4">
    <source>
        <dbReference type="EMBL" id="MFF3569184.1"/>
    </source>
</evidence>
<dbReference type="PANTHER" id="PTHR13078">
    <property type="entry name" value="PEROXISOMAL MULTIFUNCTIONAL ENZYME TYPE 2-RELATED"/>
    <property type="match status" value="1"/>
</dbReference>
<dbReference type="Proteomes" id="UP001601992">
    <property type="component" value="Unassembled WGS sequence"/>
</dbReference>
<sequence length="278" mass="29240">MLTRFAGVDLGTRRVGYTDRDVILYALAVGADADDLDLIFEDRLHVLPTFAMTLGLWAADAASAAGAFEPESALHGAQRLVVHRRLPPEAQFDVRGRVDAVWDKGRSAVLDIVAESEYFTATYSIFLPGQGGFGGQRGPARTERPAGEEKWTADIATGRDQAALYRLTGDRHLIHVDPVAAQSAGFPRPILHGLCTLGIVARGLAAAVDAQPWELSALSARFSSPVFPGDVLSVRADTVGRTVAFDVGSAGATVLADGEAVFGSEGNAPGAGVSDSVR</sequence>
<keyword evidence="5" id="KW-1185">Reference proteome</keyword>
<organism evidence="4 5">
    <name type="scientific">Nocardia jiangxiensis</name>
    <dbReference type="NCBI Taxonomy" id="282685"/>
    <lineage>
        <taxon>Bacteria</taxon>
        <taxon>Bacillati</taxon>
        <taxon>Actinomycetota</taxon>
        <taxon>Actinomycetes</taxon>
        <taxon>Mycobacteriales</taxon>
        <taxon>Nocardiaceae</taxon>
        <taxon>Nocardia</taxon>
    </lineage>
</organism>
<dbReference type="PANTHER" id="PTHR13078:SF56">
    <property type="entry name" value="PEROXISOMAL MULTIFUNCTIONAL ENZYME TYPE 2"/>
    <property type="match status" value="1"/>
</dbReference>
<dbReference type="InterPro" id="IPR029069">
    <property type="entry name" value="HotDog_dom_sf"/>
</dbReference>
<evidence type="ECO:0000256" key="1">
    <source>
        <dbReference type="ARBA" id="ARBA00005254"/>
    </source>
</evidence>
<name>A0ABW6RYY8_9NOCA</name>
<comment type="caution">
    <text evidence="4">The sequence shown here is derived from an EMBL/GenBank/DDBJ whole genome shotgun (WGS) entry which is preliminary data.</text>
</comment>